<evidence type="ECO:0000313" key="1">
    <source>
        <dbReference type="EMBL" id="CAG6457462.1"/>
    </source>
</evidence>
<protein>
    <submittedName>
        <fullName evidence="1">(northern house mosquito) hypothetical protein</fullName>
    </submittedName>
</protein>
<sequence length="120" mass="12699">MPSCVISSTLPTSSTGSQSTRCCQCMLSAFETWPCGTSNGKPSAQSSSGTTVSLFCSQVNKGTPLSTVQSISSSSWDTTTKQMSHRCSLTLARWTCHLPPVADFPLDADDPPNNVSNKFA</sequence>
<dbReference type="EMBL" id="HBUE01032851">
    <property type="protein sequence ID" value="CAG6457462.1"/>
    <property type="molecule type" value="Transcribed_RNA"/>
</dbReference>
<organism evidence="1">
    <name type="scientific">Culex pipiens</name>
    <name type="common">House mosquito</name>
    <dbReference type="NCBI Taxonomy" id="7175"/>
    <lineage>
        <taxon>Eukaryota</taxon>
        <taxon>Metazoa</taxon>
        <taxon>Ecdysozoa</taxon>
        <taxon>Arthropoda</taxon>
        <taxon>Hexapoda</taxon>
        <taxon>Insecta</taxon>
        <taxon>Pterygota</taxon>
        <taxon>Neoptera</taxon>
        <taxon>Endopterygota</taxon>
        <taxon>Diptera</taxon>
        <taxon>Nematocera</taxon>
        <taxon>Culicoidea</taxon>
        <taxon>Culicidae</taxon>
        <taxon>Culicinae</taxon>
        <taxon>Culicini</taxon>
        <taxon>Culex</taxon>
        <taxon>Culex</taxon>
    </lineage>
</organism>
<name>A0A8D8AN00_CULPI</name>
<proteinExistence type="predicted"/>
<dbReference type="AlphaFoldDB" id="A0A8D8AN00"/>
<accession>A0A8D8AN00</accession>
<reference evidence="1" key="1">
    <citation type="submission" date="2021-05" db="EMBL/GenBank/DDBJ databases">
        <authorList>
            <person name="Alioto T."/>
            <person name="Alioto T."/>
            <person name="Gomez Garrido J."/>
        </authorList>
    </citation>
    <scope>NUCLEOTIDE SEQUENCE</scope>
</reference>